<reference evidence="3 4" key="1">
    <citation type="journal article" date="2019" name="Int. J. Syst. Evol. Microbiol.">
        <title>The Global Catalogue of Microorganisms (GCM) 10K type strain sequencing project: providing services to taxonomists for standard genome sequencing and annotation.</title>
        <authorList>
            <consortium name="The Broad Institute Genomics Platform"/>
            <consortium name="The Broad Institute Genome Sequencing Center for Infectious Disease"/>
            <person name="Wu L."/>
            <person name="Ma J."/>
        </authorList>
    </citation>
    <scope>NUCLEOTIDE SEQUENCE [LARGE SCALE GENOMIC DNA]</scope>
    <source>
        <strain evidence="3 4">XZYJT29</strain>
    </source>
</reference>
<keyword evidence="4" id="KW-1185">Reference proteome</keyword>
<keyword evidence="3" id="KW-0436">Ligase</keyword>
<evidence type="ECO:0000259" key="2">
    <source>
        <dbReference type="PROSITE" id="PS51733"/>
    </source>
</evidence>
<organism evidence="3 4">
    <name type="scientific">Halosimplex aquaticum</name>
    <dbReference type="NCBI Taxonomy" id="3026162"/>
    <lineage>
        <taxon>Archaea</taxon>
        <taxon>Methanobacteriati</taxon>
        <taxon>Methanobacteriota</taxon>
        <taxon>Stenosarchaea group</taxon>
        <taxon>Halobacteria</taxon>
        <taxon>Halobacteriales</taxon>
        <taxon>Haloarculaceae</taxon>
        <taxon>Halosimplex</taxon>
    </lineage>
</organism>
<dbReference type="AlphaFoldDB" id="A0ABD5Y1Y0"/>
<feature type="region of interest" description="Disordered" evidence="1">
    <location>
        <begin position="197"/>
        <end position="233"/>
    </location>
</feature>
<protein>
    <submittedName>
        <fullName evidence="3">Lipoate--protein ligase family protein</fullName>
    </submittedName>
</protein>
<dbReference type="Pfam" id="PF21948">
    <property type="entry name" value="LplA-B_cat"/>
    <property type="match status" value="1"/>
</dbReference>
<dbReference type="Gene3D" id="3.30.930.10">
    <property type="entry name" value="Bira Bifunctional Protein, Domain 2"/>
    <property type="match status" value="1"/>
</dbReference>
<name>A0ABD5Y1Y0_9EURY</name>
<dbReference type="InterPro" id="IPR045864">
    <property type="entry name" value="aa-tRNA-synth_II/BPL/LPL"/>
</dbReference>
<dbReference type="GeneID" id="78820538"/>
<feature type="compositionally biased region" description="Basic and acidic residues" evidence="1">
    <location>
        <begin position="221"/>
        <end position="233"/>
    </location>
</feature>
<proteinExistence type="predicted"/>
<accession>A0ABD5Y1Y0</accession>
<dbReference type="PROSITE" id="PS51733">
    <property type="entry name" value="BPL_LPL_CATALYTIC"/>
    <property type="match status" value="1"/>
</dbReference>
<dbReference type="Proteomes" id="UP001596432">
    <property type="component" value="Unassembled WGS sequence"/>
</dbReference>
<dbReference type="InterPro" id="IPR004143">
    <property type="entry name" value="BPL_LPL_catalytic"/>
</dbReference>
<gene>
    <name evidence="3" type="ORF">ACFQMA_10490</name>
</gene>
<dbReference type="GO" id="GO:0016874">
    <property type="term" value="F:ligase activity"/>
    <property type="evidence" value="ECO:0007669"/>
    <property type="project" value="UniProtKB-KW"/>
</dbReference>
<dbReference type="SUPFAM" id="SSF55681">
    <property type="entry name" value="Class II aaRS and biotin synthetases"/>
    <property type="match status" value="1"/>
</dbReference>
<comment type="caution">
    <text evidence="3">The sequence shown here is derived from an EMBL/GenBank/DDBJ whole genome shotgun (WGS) entry which is preliminary data.</text>
</comment>
<feature type="domain" description="BPL/LPL catalytic" evidence="2">
    <location>
        <begin position="27"/>
        <end position="226"/>
    </location>
</feature>
<dbReference type="EMBL" id="JBHTAS010000001">
    <property type="protein sequence ID" value="MFC7140256.1"/>
    <property type="molecule type" value="Genomic_DNA"/>
</dbReference>
<sequence>MRVYRGRADTIEADRTLSDRLVERVASHGEPAVRVWRPHRQIAFGRRDTAADGYDRAREIAEAQGFPPVEREVGGRAVAYTGSTLAFARVTPVEDPRSGLQDRYDAATEDLLAALEDLGVDAREGEPQGSFCPGTHSVQADCGERAGKLAGLAQRVRADAAVVAGVLVVRDRAEIAAVLDPVYDALGVAFDPETVGSVADAGGESDPSSAVERVEAALAGRDPDRVTRVDQRE</sequence>
<evidence type="ECO:0000313" key="4">
    <source>
        <dbReference type="Proteomes" id="UP001596432"/>
    </source>
</evidence>
<evidence type="ECO:0000313" key="3">
    <source>
        <dbReference type="EMBL" id="MFC7140256.1"/>
    </source>
</evidence>
<evidence type="ECO:0000256" key="1">
    <source>
        <dbReference type="SAM" id="MobiDB-lite"/>
    </source>
</evidence>
<dbReference type="RefSeq" id="WP_274325820.1">
    <property type="nucleotide sequence ID" value="NZ_CP118158.1"/>
</dbReference>